<keyword evidence="2" id="KW-1133">Transmembrane helix</keyword>
<accession>A0A1S1YU70</accession>
<dbReference type="EMBL" id="JRYR02000002">
    <property type="protein sequence ID" value="OHX64345.1"/>
    <property type="molecule type" value="Genomic_DNA"/>
</dbReference>
<feature type="transmembrane region" description="Helical" evidence="2">
    <location>
        <begin position="233"/>
        <end position="258"/>
    </location>
</feature>
<dbReference type="InterPro" id="IPR036259">
    <property type="entry name" value="MFS_trans_sf"/>
</dbReference>
<proteinExistence type="inferred from homology"/>
<dbReference type="NCBIfam" id="TIGR00792">
    <property type="entry name" value="gph"/>
    <property type="match status" value="1"/>
</dbReference>
<reference evidence="3 4" key="1">
    <citation type="journal article" date="2012" name="Int. J. Syst. Evol. Microbiol.">
        <title>Flammeovirga pacifica sp. nov., isolated from deep-sea sediment.</title>
        <authorList>
            <person name="Xu H."/>
            <person name="Fu Y."/>
            <person name="Yang N."/>
            <person name="Ding Z."/>
            <person name="Lai Q."/>
            <person name="Zeng R."/>
        </authorList>
    </citation>
    <scope>NUCLEOTIDE SEQUENCE [LARGE SCALE GENOMIC DNA]</scope>
    <source>
        <strain evidence="4">DSM 24597 / LMG 26175 / WPAGA1</strain>
    </source>
</reference>
<feature type="transmembrane region" description="Helical" evidence="2">
    <location>
        <begin position="151"/>
        <end position="172"/>
    </location>
</feature>
<keyword evidence="2" id="KW-0812">Transmembrane</keyword>
<evidence type="ECO:0000313" key="4">
    <source>
        <dbReference type="Proteomes" id="UP000179797"/>
    </source>
</evidence>
<feature type="transmembrane region" description="Helical" evidence="2">
    <location>
        <begin position="340"/>
        <end position="359"/>
    </location>
</feature>
<dbReference type="OrthoDB" id="9764596at2"/>
<dbReference type="InterPro" id="IPR001927">
    <property type="entry name" value="Na/Gal_symport"/>
</dbReference>
<dbReference type="Gene3D" id="1.20.1250.20">
    <property type="entry name" value="MFS general substrate transporter like domains"/>
    <property type="match status" value="1"/>
</dbReference>
<gene>
    <name evidence="3" type="ORF">NH26_22395</name>
</gene>
<comment type="similarity">
    <text evidence="1">Belongs to the sodium:galactoside symporter (TC 2.A.2) family.</text>
</comment>
<feature type="transmembrane region" description="Helical" evidence="2">
    <location>
        <begin position="449"/>
        <end position="474"/>
    </location>
</feature>
<feature type="transmembrane region" description="Helical" evidence="2">
    <location>
        <begin position="84"/>
        <end position="100"/>
    </location>
</feature>
<feature type="transmembrane region" description="Helical" evidence="2">
    <location>
        <begin position="112"/>
        <end position="130"/>
    </location>
</feature>
<feature type="transmembrane region" description="Helical" evidence="2">
    <location>
        <begin position="407"/>
        <end position="437"/>
    </location>
</feature>
<dbReference type="GO" id="GO:0008643">
    <property type="term" value="P:carbohydrate transport"/>
    <property type="evidence" value="ECO:0007669"/>
    <property type="project" value="InterPro"/>
</dbReference>
<protein>
    <submittedName>
        <fullName evidence="3">MFS transporter</fullName>
    </submittedName>
</protein>
<dbReference type="Proteomes" id="UP000179797">
    <property type="component" value="Unassembled WGS sequence"/>
</dbReference>
<dbReference type="InterPro" id="IPR039672">
    <property type="entry name" value="MFS_2"/>
</dbReference>
<evidence type="ECO:0000256" key="1">
    <source>
        <dbReference type="ARBA" id="ARBA00009617"/>
    </source>
</evidence>
<feature type="transmembrane region" description="Helical" evidence="2">
    <location>
        <begin position="21"/>
        <end position="38"/>
    </location>
</feature>
<evidence type="ECO:0000313" key="3">
    <source>
        <dbReference type="EMBL" id="OHX64345.1"/>
    </source>
</evidence>
<organism evidence="3 4">
    <name type="scientific">Flammeovirga pacifica</name>
    <dbReference type="NCBI Taxonomy" id="915059"/>
    <lineage>
        <taxon>Bacteria</taxon>
        <taxon>Pseudomonadati</taxon>
        <taxon>Bacteroidota</taxon>
        <taxon>Cytophagia</taxon>
        <taxon>Cytophagales</taxon>
        <taxon>Flammeovirgaceae</taxon>
        <taxon>Flammeovirga</taxon>
    </lineage>
</organism>
<name>A0A1S1YU70_FLAPC</name>
<keyword evidence="2" id="KW-0472">Membrane</keyword>
<feature type="transmembrane region" description="Helical" evidence="2">
    <location>
        <begin position="365"/>
        <end position="386"/>
    </location>
</feature>
<feature type="transmembrane region" description="Helical" evidence="2">
    <location>
        <begin position="184"/>
        <end position="204"/>
    </location>
</feature>
<comment type="caution">
    <text evidence="3">The sequence shown here is derived from an EMBL/GenBank/DDBJ whole genome shotgun (WGS) entry which is preliminary data.</text>
</comment>
<feature type="transmembrane region" description="Helical" evidence="2">
    <location>
        <begin position="44"/>
        <end position="63"/>
    </location>
</feature>
<evidence type="ECO:0000256" key="2">
    <source>
        <dbReference type="SAM" id="Phobius"/>
    </source>
</evidence>
<dbReference type="SUPFAM" id="SSF103473">
    <property type="entry name" value="MFS general substrate transporter"/>
    <property type="match status" value="1"/>
</dbReference>
<dbReference type="RefSeq" id="WP_044220645.1">
    <property type="nucleotide sequence ID" value="NZ_JRYR02000002.1"/>
</dbReference>
<dbReference type="PANTHER" id="PTHR11328:SF24">
    <property type="entry name" value="MAJOR FACILITATOR SUPERFAMILY (MFS) PROFILE DOMAIN-CONTAINING PROTEIN"/>
    <property type="match status" value="1"/>
</dbReference>
<dbReference type="PANTHER" id="PTHR11328">
    <property type="entry name" value="MAJOR FACILITATOR SUPERFAMILY DOMAIN-CONTAINING PROTEIN"/>
    <property type="match status" value="1"/>
</dbReference>
<dbReference type="Pfam" id="PF13347">
    <property type="entry name" value="MFS_2"/>
    <property type="match status" value="2"/>
</dbReference>
<dbReference type="GO" id="GO:0005886">
    <property type="term" value="C:plasma membrane"/>
    <property type="evidence" value="ECO:0007669"/>
    <property type="project" value="TreeGrafter"/>
</dbReference>
<dbReference type="CDD" id="cd17332">
    <property type="entry name" value="MFS_MelB_like"/>
    <property type="match status" value="1"/>
</dbReference>
<sequence length="507" mass="56825">MKIDDQKVSLKEKIGYSLGDCSVNFVFQIMLVFQLGFYTDVFGIKATAAGAILLLARVIDAFVDPVVGIMSDRTNTKWGKYRPWVLWTALPFGLFFFLAFTTPDLTERYKVIYAGITYTLLMAIYSLNNTPYSALHGVMSSDIDERTNIGSVRFVLAMVASLIVQGFTLPLVDKLGQGDDQKGWSMAIGIFSIIAIVFFVITFLTTKERITPPPTQKTSIKQDFKDLSKNGPWFSMFIVTLFIFTTLSLWGGGMYYFFSYYMQPQAIFSFLEQFNLVQQTNSQPSLIHKVMDAFGLLALPDQSNAFSVGFSFFNMIGQFFTIIGVLTLSAPLAKRFGKRNTFIVCLFMTSVFTGLFFFIPEDKVGWAFTLNILKSIFYAPTIPLLWAMMGDVADYSEWKYKRRATGFVFSGIVFALKAGLGFGGALCGWIVSVYGYIPNTVQSTDAIFGIRLTASIVPAATFMVSVISLVFYVITKDFNIKMQGDLSNRRAKQQESEFIEVENVALN</sequence>
<dbReference type="STRING" id="915059.NH26_22395"/>
<dbReference type="GO" id="GO:0006814">
    <property type="term" value="P:sodium ion transport"/>
    <property type="evidence" value="ECO:0007669"/>
    <property type="project" value="InterPro"/>
</dbReference>
<dbReference type="GO" id="GO:0015293">
    <property type="term" value="F:symporter activity"/>
    <property type="evidence" value="ECO:0007669"/>
    <property type="project" value="InterPro"/>
</dbReference>
<keyword evidence="4" id="KW-1185">Reference proteome</keyword>
<feature type="transmembrane region" description="Helical" evidence="2">
    <location>
        <begin position="305"/>
        <end position="328"/>
    </location>
</feature>
<dbReference type="AlphaFoldDB" id="A0A1S1YU70"/>